<proteinExistence type="predicted"/>
<comment type="caution">
    <text evidence="1">The sequence shown here is derived from an EMBL/GenBank/DDBJ whole genome shotgun (WGS) entry which is preliminary data.</text>
</comment>
<dbReference type="VEuPathDB" id="GiardiaDB:GMRT_11983"/>
<sequence length="185" mass="20717">MVAPHYPIDLTPALVARALDEARRQSRRGNYATALDRYATFLGLAKSLRQTGGADSASDGLELRQALREREELRRREVRPETGRGRRYTSWYADGTHRQRLYTPQATGLYETLRLTGPGALEKPSSRRQRAPSLPNSALYLSRSKAWDNTALFRSTGLTGLRALDPVVAGACRAEEAYGRTRYGY</sequence>
<protein>
    <submittedName>
        <fullName evidence="1">Uncharacterized protein</fullName>
    </submittedName>
</protein>
<evidence type="ECO:0000313" key="1">
    <source>
        <dbReference type="EMBL" id="TNJ27615.1"/>
    </source>
</evidence>
<dbReference type="AlphaFoldDB" id="A0A4Z1SRL0"/>
<accession>A0A4Z1SRL0</accession>
<evidence type="ECO:0000313" key="2">
    <source>
        <dbReference type="Proteomes" id="UP000315496"/>
    </source>
</evidence>
<dbReference type="EMBL" id="VDLU01000003">
    <property type="protein sequence ID" value="TNJ27615.1"/>
    <property type="molecule type" value="Genomic_DNA"/>
</dbReference>
<gene>
    <name evidence="1" type="ORF">GMRT_11983</name>
</gene>
<reference evidence="1 2" key="1">
    <citation type="submission" date="2019-05" db="EMBL/GenBank/DDBJ databases">
        <title>The compact genome of Giardia muris reveals important steps in the evolution of intestinal protozoan parasites.</title>
        <authorList>
            <person name="Xu F."/>
            <person name="Jimenez-Gonzalez A."/>
            <person name="Einarsson E."/>
            <person name="Astvaldsson A."/>
            <person name="Peirasmaki D."/>
            <person name="Eckmann L."/>
            <person name="Andersson J.O."/>
            <person name="Svard S.G."/>
            <person name="Jerlstrom-Hultqvist J."/>
        </authorList>
    </citation>
    <scope>NUCLEOTIDE SEQUENCE [LARGE SCALE GENOMIC DNA]</scope>
    <source>
        <strain evidence="1 2">Roberts-Thomson</strain>
    </source>
</reference>
<organism evidence="1 2">
    <name type="scientific">Giardia muris</name>
    <dbReference type="NCBI Taxonomy" id="5742"/>
    <lineage>
        <taxon>Eukaryota</taxon>
        <taxon>Metamonada</taxon>
        <taxon>Diplomonadida</taxon>
        <taxon>Hexamitidae</taxon>
        <taxon>Giardiinae</taxon>
        <taxon>Giardia</taxon>
    </lineage>
</organism>
<dbReference type="Proteomes" id="UP000315496">
    <property type="component" value="Chromosome 3"/>
</dbReference>
<dbReference type="OrthoDB" id="10249074at2759"/>
<name>A0A4Z1SRL0_GIAMU</name>
<keyword evidence="2" id="KW-1185">Reference proteome</keyword>